<feature type="domain" description="Diels-Alderase N-terminal" evidence="2">
    <location>
        <begin position="57"/>
        <end position="237"/>
    </location>
</feature>
<organism evidence="4 5">
    <name type="scientific">Cristinia sonorae</name>
    <dbReference type="NCBI Taxonomy" id="1940300"/>
    <lineage>
        <taxon>Eukaryota</taxon>
        <taxon>Fungi</taxon>
        <taxon>Dikarya</taxon>
        <taxon>Basidiomycota</taxon>
        <taxon>Agaricomycotina</taxon>
        <taxon>Agaricomycetes</taxon>
        <taxon>Agaricomycetidae</taxon>
        <taxon>Agaricales</taxon>
        <taxon>Pleurotineae</taxon>
        <taxon>Stephanosporaceae</taxon>
        <taxon>Cristinia</taxon>
    </lineage>
</organism>
<keyword evidence="5" id="KW-1185">Reference proteome</keyword>
<sequence length="395" mass="42464">MVGLAFVLGAAVAFACADFAHALPSPLLQHDARFPRPGGQSGIAYDRQWVNPKPTPADTKADWWWMNAQANSGVNGKAPANVQVVFYQGYVFPVPTDLPKYYVSVEGSFPNGTTFGYTLFATDSVVTTQDTTSTGNWAGVGQFRSKPGKTYQVTFANDFVNGAIQLDVDTPPHFSCNTTTSPFFDSVAPSSLTAEEEVLFKRIGWAVSAPNAKAKVSLTIEGAPLVFIGTGYHDQNFVDSSTYFANSISEWLFGSAEVGPYAFSYLATRAHNSQWTFTTGFLSKNGVILQNQCSTVATSSIPGSQPGPNRSKVTPWGVKVSPGSGVNVPKGYVVDYTLSDGKTYRFNLTETAEILDIPIYHRSIGPVSGGKVGEPAQNGVVLFEWLNPGVNVYDP</sequence>
<feature type="chain" id="PRO_5035425672" evidence="1">
    <location>
        <begin position="23"/>
        <end position="395"/>
    </location>
</feature>
<evidence type="ECO:0000313" key="4">
    <source>
        <dbReference type="EMBL" id="KAH8092479.1"/>
    </source>
</evidence>
<dbReference type="InterPro" id="IPR056402">
    <property type="entry name" value="DA_N"/>
</dbReference>
<feature type="signal peptide" evidence="1">
    <location>
        <begin position="1"/>
        <end position="22"/>
    </location>
</feature>
<dbReference type="Proteomes" id="UP000813824">
    <property type="component" value="Unassembled WGS sequence"/>
</dbReference>
<name>A0A8K0UJ06_9AGAR</name>
<accession>A0A8K0UJ06</accession>
<evidence type="ECO:0000313" key="5">
    <source>
        <dbReference type="Proteomes" id="UP000813824"/>
    </source>
</evidence>
<keyword evidence="1" id="KW-0732">Signal</keyword>
<evidence type="ECO:0000259" key="2">
    <source>
        <dbReference type="Pfam" id="PF24137"/>
    </source>
</evidence>
<evidence type="ECO:0000256" key="1">
    <source>
        <dbReference type="SAM" id="SignalP"/>
    </source>
</evidence>
<dbReference type="Pfam" id="PF25581">
    <property type="entry name" value="AsqO_C"/>
    <property type="match status" value="1"/>
</dbReference>
<dbReference type="Pfam" id="PF24137">
    <property type="entry name" value="DA_N"/>
    <property type="match status" value="1"/>
</dbReference>
<dbReference type="OrthoDB" id="5344254at2759"/>
<reference evidence="4" key="1">
    <citation type="journal article" date="2021" name="New Phytol.">
        <title>Evolutionary innovations through gain and loss of genes in the ectomycorrhizal Boletales.</title>
        <authorList>
            <person name="Wu G."/>
            <person name="Miyauchi S."/>
            <person name="Morin E."/>
            <person name="Kuo A."/>
            <person name="Drula E."/>
            <person name="Varga T."/>
            <person name="Kohler A."/>
            <person name="Feng B."/>
            <person name="Cao Y."/>
            <person name="Lipzen A."/>
            <person name="Daum C."/>
            <person name="Hundley H."/>
            <person name="Pangilinan J."/>
            <person name="Johnson J."/>
            <person name="Barry K."/>
            <person name="LaButti K."/>
            <person name="Ng V."/>
            <person name="Ahrendt S."/>
            <person name="Min B."/>
            <person name="Choi I.G."/>
            <person name="Park H."/>
            <person name="Plett J.M."/>
            <person name="Magnuson J."/>
            <person name="Spatafora J.W."/>
            <person name="Nagy L.G."/>
            <person name="Henrissat B."/>
            <person name="Grigoriev I.V."/>
            <person name="Yang Z.L."/>
            <person name="Xu J."/>
            <person name="Martin F.M."/>
        </authorList>
    </citation>
    <scope>NUCLEOTIDE SEQUENCE</scope>
    <source>
        <strain evidence="4">KKN 215</strain>
    </source>
</reference>
<feature type="domain" description="AsqO/PenF-like C-terminal" evidence="3">
    <location>
        <begin position="246"/>
        <end position="386"/>
    </location>
</feature>
<dbReference type="AlphaFoldDB" id="A0A8K0UJ06"/>
<dbReference type="InterPro" id="IPR057722">
    <property type="entry name" value="AsqO/PenF-like_C"/>
</dbReference>
<protein>
    <submittedName>
        <fullName evidence="4">Uncharacterized protein</fullName>
    </submittedName>
</protein>
<gene>
    <name evidence="4" type="ORF">BXZ70DRAFT_1072999</name>
</gene>
<comment type="caution">
    <text evidence="4">The sequence shown here is derived from an EMBL/GenBank/DDBJ whole genome shotgun (WGS) entry which is preliminary data.</text>
</comment>
<dbReference type="SUPFAM" id="SSF159245">
    <property type="entry name" value="AttH-like"/>
    <property type="match status" value="1"/>
</dbReference>
<dbReference type="EMBL" id="JAEVFJ010000032">
    <property type="protein sequence ID" value="KAH8092479.1"/>
    <property type="molecule type" value="Genomic_DNA"/>
</dbReference>
<proteinExistence type="predicted"/>
<evidence type="ECO:0000259" key="3">
    <source>
        <dbReference type="Pfam" id="PF25581"/>
    </source>
</evidence>